<keyword evidence="2" id="KW-0472">Membrane</keyword>
<dbReference type="Proteomes" id="UP000007797">
    <property type="component" value="Unassembled WGS sequence"/>
</dbReference>
<dbReference type="KEGG" id="dfa:DFA_11004"/>
<dbReference type="GeneID" id="14866692"/>
<feature type="region of interest" description="Disordered" evidence="1">
    <location>
        <begin position="194"/>
        <end position="242"/>
    </location>
</feature>
<evidence type="ECO:0008006" key="5">
    <source>
        <dbReference type="Google" id="ProtNLM"/>
    </source>
</evidence>
<reference evidence="4" key="1">
    <citation type="journal article" date="2011" name="Genome Res.">
        <title>Phylogeny-wide analysis of social amoeba genomes highlights ancient origins for complex intercellular communication.</title>
        <authorList>
            <person name="Heidel A.J."/>
            <person name="Lawal H.M."/>
            <person name="Felder M."/>
            <person name="Schilde C."/>
            <person name="Helps N.R."/>
            <person name="Tunggal B."/>
            <person name="Rivero F."/>
            <person name="John U."/>
            <person name="Schleicher M."/>
            <person name="Eichinger L."/>
            <person name="Platzer M."/>
            <person name="Noegel A.A."/>
            <person name="Schaap P."/>
            <person name="Gloeckner G."/>
        </authorList>
    </citation>
    <scope>NUCLEOTIDE SEQUENCE [LARGE SCALE GENOMIC DNA]</scope>
    <source>
        <strain evidence="4">SH3</strain>
    </source>
</reference>
<evidence type="ECO:0000256" key="2">
    <source>
        <dbReference type="SAM" id="Phobius"/>
    </source>
</evidence>
<proteinExistence type="predicted"/>
<gene>
    <name evidence="3" type="ORF">DFA_11004</name>
</gene>
<keyword evidence="4" id="KW-1185">Reference proteome</keyword>
<keyword evidence="2" id="KW-1133">Transmembrane helix</keyword>
<accession>F4QC06</accession>
<feature type="compositionally biased region" description="Low complexity" evidence="1">
    <location>
        <begin position="194"/>
        <end position="218"/>
    </location>
</feature>
<name>F4QC06_CACFS</name>
<sequence>MSTFRIYHPYPNVIPYELTPIMSTEDYKQFKSLYNVYNRKQVKRNFIAAAVFFVIMLACIGLIVKGCIPIDGQENEYAKIYIMGSIGILVVDSSLFLAALLVIGRKVRNALTCRLNGHFAQRGLTFNIVARLGHKDHHTSQQFVEITTSTAIVAPPPFVIPMPLQQQQQPPVQYFQGQPQQQYMQYQQPMYNPNYQQQQQQQQPPVQYYNNNNVPVQQTAGKISTKGMPEESDKTPLVNTKK</sequence>
<evidence type="ECO:0000313" key="3">
    <source>
        <dbReference type="EMBL" id="EGG14744.1"/>
    </source>
</evidence>
<feature type="transmembrane region" description="Helical" evidence="2">
    <location>
        <begin position="80"/>
        <end position="104"/>
    </location>
</feature>
<protein>
    <recommendedName>
        <fullName evidence="5">Transmembrane protein</fullName>
    </recommendedName>
</protein>
<dbReference type="RefSeq" id="XP_004351252.1">
    <property type="nucleotide sequence ID" value="XM_004351200.1"/>
</dbReference>
<dbReference type="AlphaFoldDB" id="F4QC06"/>
<keyword evidence="2" id="KW-0812">Transmembrane</keyword>
<evidence type="ECO:0000313" key="4">
    <source>
        <dbReference type="Proteomes" id="UP000007797"/>
    </source>
</evidence>
<organism evidence="3 4">
    <name type="scientific">Cavenderia fasciculata</name>
    <name type="common">Slime mold</name>
    <name type="synonym">Dictyostelium fasciculatum</name>
    <dbReference type="NCBI Taxonomy" id="261658"/>
    <lineage>
        <taxon>Eukaryota</taxon>
        <taxon>Amoebozoa</taxon>
        <taxon>Evosea</taxon>
        <taxon>Eumycetozoa</taxon>
        <taxon>Dictyostelia</taxon>
        <taxon>Acytosteliales</taxon>
        <taxon>Cavenderiaceae</taxon>
        <taxon>Cavenderia</taxon>
    </lineage>
</organism>
<dbReference type="EMBL" id="GL883028">
    <property type="protein sequence ID" value="EGG14744.1"/>
    <property type="molecule type" value="Genomic_DNA"/>
</dbReference>
<evidence type="ECO:0000256" key="1">
    <source>
        <dbReference type="SAM" id="MobiDB-lite"/>
    </source>
</evidence>
<feature type="transmembrane region" description="Helical" evidence="2">
    <location>
        <begin position="46"/>
        <end position="68"/>
    </location>
</feature>